<name>A0A7I8KVF6_SPIIN</name>
<dbReference type="Gene3D" id="3.30.430.20">
    <property type="entry name" value="Gnk2 domain, C-X8-C-X2-C motif"/>
    <property type="match status" value="2"/>
</dbReference>
<feature type="chain" id="PRO_5029516683" description="Gnk2-homologous domain-containing protein" evidence="6">
    <location>
        <begin position="27"/>
        <end position="248"/>
    </location>
</feature>
<keyword evidence="3 6" id="KW-0732">Signal</keyword>
<evidence type="ECO:0000256" key="4">
    <source>
        <dbReference type="ARBA" id="ARBA00022737"/>
    </source>
</evidence>
<dbReference type="PANTHER" id="PTHR32411:SF55">
    <property type="entry name" value="CYSTEINE-RICH REPEAT SECRETORY PROTEIN 55"/>
    <property type="match status" value="1"/>
</dbReference>
<keyword evidence="9" id="KW-1185">Reference proteome</keyword>
<protein>
    <recommendedName>
        <fullName evidence="7">Gnk2-homologous domain-containing protein</fullName>
    </recommendedName>
</protein>
<dbReference type="Pfam" id="PF01657">
    <property type="entry name" value="Stress-antifung"/>
    <property type="match status" value="2"/>
</dbReference>
<sequence>MPSPPTTLLPLLLFLLFLLPYPWSDAAEPLTDYCSINRKASPAAKTNIARVLTSLQSKAPSKGFATASYGGGNGDRAYGLAQCRPDISLVDCRACLKEAPARLNKRCRGKAEAWVWFDHCFLRYDTRAFLGKVDTDYGAYNLTEDYVNIDPAEQQRFDRELGSLIDRIRAQAASRLRLGLGKGQTKFTPDVTIYALAQCTRDLPSKACSECISFAFKYFPDICPHRKGCQALYRSCYVRYETRPFFSP</sequence>
<dbReference type="CDD" id="cd23509">
    <property type="entry name" value="Gnk2-like"/>
    <property type="match status" value="2"/>
</dbReference>
<reference evidence="8" key="1">
    <citation type="submission" date="2020-02" db="EMBL/GenBank/DDBJ databases">
        <authorList>
            <person name="Scholz U."/>
            <person name="Mascher M."/>
            <person name="Fiebig A."/>
        </authorList>
    </citation>
    <scope>NUCLEOTIDE SEQUENCE</scope>
</reference>
<dbReference type="EMBL" id="LR746272">
    <property type="protein sequence ID" value="CAA7401482.1"/>
    <property type="molecule type" value="Genomic_DNA"/>
</dbReference>
<dbReference type="InterPro" id="IPR038408">
    <property type="entry name" value="GNK2_sf"/>
</dbReference>
<evidence type="ECO:0000256" key="3">
    <source>
        <dbReference type="ARBA" id="ARBA00022729"/>
    </source>
</evidence>
<dbReference type="Proteomes" id="UP000663760">
    <property type="component" value="Chromosome 9"/>
</dbReference>
<dbReference type="PANTHER" id="PTHR32411">
    <property type="entry name" value="CYSTEINE-RICH REPEAT SECRETORY PROTEIN 38-RELATED"/>
    <property type="match status" value="1"/>
</dbReference>
<comment type="subcellular location">
    <subcellularLocation>
        <location evidence="1">Secreted</location>
    </subcellularLocation>
</comment>
<evidence type="ECO:0000256" key="5">
    <source>
        <dbReference type="ARBA" id="ARBA00038515"/>
    </source>
</evidence>
<dbReference type="OrthoDB" id="1731016at2759"/>
<accession>A0A7I8KVF6</accession>
<dbReference type="PROSITE" id="PS51473">
    <property type="entry name" value="GNK2"/>
    <property type="match status" value="2"/>
</dbReference>
<evidence type="ECO:0000313" key="8">
    <source>
        <dbReference type="EMBL" id="CAA7401482.1"/>
    </source>
</evidence>
<dbReference type="InterPro" id="IPR050581">
    <property type="entry name" value="CRR_secretory_protein"/>
</dbReference>
<feature type="signal peptide" evidence="6">
    <location>
        <begin position="1"/>
        <end position="26"/>
    </location>
</feature>
<organism evidence="8 9">
    <name type="scientific">Spirodela intermedia</name>
    <name type="common">Intermediate duckweed</name>
    <dbReference type="NCBI Taxonomy" id="51605"/>
    <lineage>
        <taxon>Eukaryota</taxon>
        <taxon>Viridiplantae</taxon>
        <taxon>Streptophyta</taxon>
        <taxon>Embryophyta</taxon>
        <taxon>Tracheophyta</taxon>
        <taxon>Spermatophyta</taxon>
        <taxon>Magnoliopsida</taxon>
        <taxon>Liliopsida</taxon>
        <taxon>Araceae</taxon>
        <taxon>Lemnoideae</taxon>
        <taxon>Spirodela</taxon>
    </lineage>
</organism>
<keyword evidence="2" id="KW-0964">Secreted</keyword>
<dbReference type="GO" id="GO:0005576">
    <property type="term" value="C:extracellular region"/>
    <property type="evidence" value="ECO:0007669"/>
    <property type="project" value="UniProtKB-SubCell"/>
</dbReference>
<evidence type="ECO:0000313" key="9">
    <source>
        <dbReference type="Proteomes" id="UP000663760"/>
    </source>
</evidence>
<evidence type="ECO:0000256" key="1">
    <source>
        <dbReference type="ARBA" id="ARBA00004613"/>
    </source>
</evidence>
<evidence type="ECO:0000259" key="7">
    <source>
        <dbReference type="PROSITE" id="PS51473"/>
    </source>
</evidence>
<dbReference type="InterPro" id="IPR002902">
    <property type="entry name" value="GNK2"/>
</dbReference>
<gene>
    <name evidence="8" type="ORF">SI8410_09012160</name>
</gene>
<feature type="domain" description="Gnk2-homologous" evidence="7">
    <location>
        <begin position="137"/>
        <end position="245"/>
    </location>
</feature>
<proteinExistence type="inferred from homology"/>
<comment type="similarity">
    <text evidence="5">Belongs to the cysteine-rich repeat secretory protein family.</text>
</comment>
<dbReference type="AlphaFoldDB" id="A0A7I8KVF6"/>
<feature type="domain" description="Gnk2-homologous" evidence="7">
    <location>
        <begin position="26"/>
        <end position="129"/>
    </location>
</feature>
<keyword evidence="4" id="KW-0677">Repeat</keyword>
<evidence type="ECO:0000256" key="6">
    <source>
        <dbReference type="SAM" id="SignalP"/>
    </source>
</evidence>
<evidence type="ECO:0000256" key="2">
    <source>
        <dbReference type="ARBA" id="ARBA00022525"/>
    </source>
</evidence>